<proteinExistence type="predicted"/>
<comment type="caution">
    <text evidence="2">The sequence shown here is derived from an EMBL/GenBank/DDBJ whole genome shotgun (WGS) entry which is preliminary data.</text>
</comment>
<feature type="compositionally biased region" description="Basic residues" evidence="1">
    <location>
        <begin position="154"/>
        <end position="163"/>
    </location>
</feature>
<name>A0A846M2X1_9SPHN</name>
<organism evidence="2 3">
    <name type="scientific">Sphingobium vermicomposti</name>
    <dbReference type="NCBI Taxonomy" id="529005"/>
    <lineage>
        <taxon>Bacteria</taxon>
        <taxon>Pseudomonadati</taxon>
        <taxon>Pseudomonadota</taxon>
        <taxon>Alphaproteobacteria</taxon>
        <taxon>Sphingomonadales</taxon>
        <taxon>Sphingomonadaceae</taxon>
        <taxon>Sphingobium</taxon>
    </lineage>
</organism>
<evidence type="ECO:0000256" key="1">
    <source>
        <dbReference type="SAM" id="MobiDB-lite"/>
    </source>
</evidence>
<feature type="region of interest" description="Disordered" evidence="1">
    <location>
        <begin position="135"/>
        <end position="187"/>
    </location>
</feature>
<dbReference type="Proteomes" id="UP000576821">
    <property type="component" value="Unassembled WGS sequence"/>
</dbReference>
<gene>
    <name evidence="2" type="ORF">FHS54_001245</name>
</gene>
<sequence length="187" mass="20469">MEHSFNAADPVQSRYQIEDPLGSDRDDDQVVITTRRALCRVAFVAAETAYRFERGGIGYDAMAWIMVPRRLFDGMSALDACLDRTNFQRAIILHGLCLGLDASPDDIDGLTGDDDLDEDSVPPLDQLIPVCGMKAREGSASSNPSPSSPLKSSRGSRARRVRPSRANVSRLGRIKKRSGSFRRGLAS</sequence>
<protein>
    <submittedName>
        <fullName evidence="2">Uncharacterized protein</fullName>
    </submittedName>
</protein>
<evidence type="ECO:0000313" key="2">
    <source>
        <dbReference type="EMBL" id="NIJ16279.1"/>
    </source>
</evidence>
<feature type="compositionally biased region" description="Low complexity" evidence="1">
    <location>
        <begin position="139"/>
        <end position="153"/>
    </location>
</feature>
<keyword evidence="3" id="KW-1185">Reference proteome</keyword>
<dbReference type="AlphaFoldDB" id="A0A846M2X1"/>
<dbReference type="EMBL" id="JAASQR010000002">
    <property type="protein sequence ID" value="NIJ16279.1"/>
    <property type="molecule type" value="Genomic_DNA"/>
</dbReference>
<accession>A0A846M2X1</accession>
<reference evidence="2 3" key="1">
    <citation type="submission" date="2020-03" db="EMBL/GenBank/DDBJ databases">
        <title>Genomic Encyclopedia of Type Strains, Phase IV (KMG-IV): sequencing the most valuable type-strain genomes for metagenomic binning, comparative biology and taxonomic classification.</title>
        <authorList>
            <person name="Goeker M."/>
        </authorList>
    </citation>
    <scope>NUCLEOTIDE SEQUENCE [LARGE SCALE GENOMIC DNA]</scope>
    <source>
        <strain evidence="2 3">DSM 21299</strain>
    </source>
</reference>
<evidence type="ECO:0000313" key="3">
    <source>
        <dbReference type="Proteomes" id="UP000576821"/>
    </source>
</evidence>